<evidence type="ECO:0000256" key="4">
    <source>
        <dbReference type="ARBA" id="ARBA00022729"/>
    </source>
</evidence>
<reference evidence="7 8" key="1">
    <citation type="journal article" date="2020" name="Nat. Commun.">
        <title>Donkey genomes provide new insights into domestication and selection for coat color.</title>
        <authorList>
            <person name="Wang"/>
            <person name="C."/>
            <person name="Li"/>
            <person name="H."/>
            <person name="Guo"/>
            <person name="Y."/>
            <person name="Huang"/>
            <person name="J."/>
            <person name="Sun"/>
            <person name="Y."/>
            <person name="Min"/>
            <person name="J."/>
            <person name="Wang"/>
            <person name="J."/>
            <person name="Fang"/>
            <person name="X."/>
            <person name="Zhao"/>
            <person name="Z."/>
            <person name="Wang"/>
            <person name="S."/>
            <person name="Zhang"/>
            <person name="Y."/>
            <person name="Liu"/>
            <person name="Q."/>
            <person name="Jiang"/>
            <person name="Q."/>
            <person name="Wang"/>
            <person name="X."/>
            <person name="Guo"/>
            <person name="Y."/>
            <person name="Yang"/>
            <person name="C."/>
            <person name="Wang"/>
            <person name="Y."/>
            <person name="Tian"/>
            <person name="F."/>
            <person name="Zhuang"/>
            <person name="G."/>
            <person name="Fan"/>
            <person name="Y."/>
            <person name="Gao"/>
            <person name="Q."/>
            <person name="Li"/>
            <person name="Y."/>
            <person name="Ju"/>
            <person name="Z."/>
            <person name="Li"/>
            <person name="J."/>
            <person name="Li"/>
            <person name="R."/>
            <person name="Hou"/>
            <person name="M."/>
            <person name="Yang"/>
            <person name="G."/>
            <person name="Liu"/>
            <person name="G."/>
            <person name="Liu"/>
            <person name="W."/>
            <person name="Guo"/>
            <person name="J."/>
            <person name="Pan"/>
            <person name="S."/>
            <person name="Fan"/>
            <person name="G."/>
            <person name="Zhang"/>
            <person name="W."/>
            <person name="Zhang"/>
            <person name="R."/>
            <person name="Yu"/>
            <person name="J."/>
            <person name="Zhang"/>
            <person name="X."/>
            <person name="Yin"/>
            <person name="Q."/>
            <person name="Ji"/>
            <person name="C."/>
            <person name="Jin"/>
            <person name="Y."/>
            <person name="Yue"/>
            <person name="G."/>
            <person name="Liu"/>
            <person name="M."/>
            <person name="Xu"/>
            <person name="J."/>
            <person name="Liu"/>
            <person name="S."/>
            <person name="Jordana"/>
            <person name="J."/>
            <person name="Noce"/>
            <person name="A."/>
            <person name="Amills"/>
            <person name="M."/>
            <person name="Wu"/>
            <person name="D.D."/>
            <person name="Li"/>
            <person name="S."/>
            <person name="Zhou"/>
            <person name="X. and Zhong"/>
            <person name="J."/>
        </authorList>
    </citation>
    <scope>NUCLEOTIDE SEQUENCE [LARGE SCALE GENOMIC DNA]</scope>
</reference>
<dbReference type="Pfam" id="PF06473">
    <property type="entry name" value="FGF-BP1"/>
    <property type="match status" value="1"/>
</dbReference>
<organism evidence="7 8">
    <name type="scientific">Equus asinus</name>
    <name type="common">Donkey</name>
    <name type="synonym">Equus africanus asinus</name>
    <dbReference type="NCBI Taxonomy" id="9793"/>
    <lineage>
        <taxon>Eukaryota</taxon>
        <taxon>Metazoa</taxon>
        <taxon>Chordata</taxon>
        <taxon>Craniata</taxon>
        <taxon>Vertebrata</taxon>
        <taxon>Euteleostomi</taxon>
        <taxon>Mammalia</taxon>
        <taxon>Eutheria</taxon>
        <taxon>Laurasiatheria</taxon>
        <taxon>Perissodactyla</taxon>
        <taxon>Equidae</taxon>
        <taxon>Equus</taxon>
    </lineage>
</organism>
<keyword evidence="3" id="KW-0964">Secreted</keyword>
<dbReference type="Ensembl" id="ENSEAST00005082223.1">
    <property type="protein sequence ID" value="ENSEASP00005049413.1"/>
    <property type="gene ID" value="ENSEASG00005024358.1"/>
</dbReference>
<dbReference type="GO" id="GO:0007267">
    <property type="term" value="P:cell-cell signaling"/>
    <property type="evidence" value="ECO:0007669"/>
    <property type="project" value="TreeGrafter"/>
</dbReference>
<keyword evidence="6" id="KW-0340">Growth factor binding</keyword>
<evidence type="ECO:0000256" key="1">
    <source>
        <dbReference type="ARBA" id="ARBA00004613"/>
    </source>
</evidence>
<dbReference type="GO" id="GO:1903589">
    <property type="term" value="P:positive regulation of blood vessel endothelial cell proliferation involved in sprouting angiogenesis"/>
    <property type="evidence" value="ECO:0007669"/>
    <property type="project" value="Ensembl"/>
</dbReference>
<gene>
    <name evidence="7" type="primary">FGFBP1</name>
</gene>
<evidence type="ECO:0000256" key="5">
    <source>
        <dbReference type="ARBA" id="ARBA00023157"/>
    </source>
</evidence>
<dbReference type="InterPro" id="IPR010510">
    <property type="entry name" value="FGF1-bd"/>
</dbReference>
<evidence type="ECO:0000256" key="2">
    <source>
        <dbReference type="ARBA" id="ARBA00008326"/>
    </source>
</evidence>
<accession>A0A9L0JAL3</accession>
<proteinExistence type="inferred from homology"/>
<comment type="similarity">
    <text evidence="2">Belongs to the fibroblast growth factor-binding protein family.</text>
</comment>
<keyword evidence="8" id="KW-1185">Reference proteome</keyword>
<reference evidence="7" key="2">
    <citation type="submission" date="2025-08" db="UniProtKB">
        <authorList>
            <consortium name="Ensembl"/>
        </authorList>
    </citation>
    <scope>IDENTIFICATION</scope>
</reference>
<dbReference type="AlphaFoldDB" id="A0A9L0JAL3"/>
<comment type="subcellular location">
    <subcellularLocation>
        <location evidence="1">Secreted</location>
    </subcellularLocation>
</comment>
<dbReference type="GO" id="GO:0005576">
    <property type="term" value="C:extracellular region"/>
    <property type="evidence" value="ECO:0007669"/>
    <property type="project" value="UniProtKB-SubCell"/>
</dbReference>
<evidence type="ECO:0000256" key="3">
    <source>
        <dbReference type="ARBA" id="ARBA00022525"/>
    </source>
</evidence>
<protein>
    <submittedName>
        <fullName evidence="7">Fibroblast growth factor binding protein 1</fullName>
    </submittedName>
</protein>
<evidence type="ECO:0000313" key="7">
    <source>
        <dbReference type="Ensembl" id="ENSEASP00005049413.1"/>
    </source>
</evidence>
<dbReference type="PANTHER" id="PTHR15258:SF2">
    <property type="entry name" value="FIBROBLAST GROWTH FACTOR-BINDING PROTEIN 1"/>
    <property type="match status" value="1"/>
</dbReference>
<dbReference type="GO" id="GO:0019838">
    <property type="term" value="F:growth factor binding"/>
    <property type="evidence" value="ECO:0007669"/>
    <property type="project" value="UniProtKB-KW"/>
</dbReference>
<dbReference type="GO" id="GO:0090050">
    <property type="term" value="P:positive regulation of cell migration involved in sprouting angiogenesis"/>
    <property type="evidence" value="ECO:0007669"/>
    <property type="project" value="Ensembl"/>
</dbReference>
<dbReference type="PANTHER" id="PTHR15258">
    <property type="entry name" value="FGF BINDING PROTEIN-RELATED"/>
    <property type="match status" value="1"/>
</dbReference>
<dbReference type="Proteomes" id="UP000694387">
    <property type="component" value="Chromosome 3"/>
</dbReference>
<evidence type="ECO:0000313" key="8">
    <source>
        <dbReference type="Proteomes" id="UP000694387"/>
    </source>
</evidence>
<reference evidence="7" key="3">
    <citation type="submission" date="2025-09" db="UniProtKB">
        <authorList>
            <consortium name="Ensembl"/>
        </authorList>
    </citation>
    <scope>IDENTIFICATION</scope>
</reference>
<keyword evidence="4" id="KW-0732">Signal</keyword>
<dbReference type="GeneTree" id="ENSGT00940000154372"/>
<sequence>MSRCVPGKVGLEEHSRFLQAEAMRIHSLTLLPFLLLAAQVFLVEGQKEIQNQHVSKATTDKLHTLGNPQIEQRSQPAKHLKKGKFVTQDHADCRWVVTELGKGISLKIECTQQEKKFSCVFTGNPTSCLELNKKNMYWKQIGRSLRSQKAICGDSKSVLKTRVCRKKFPESNLKLVNSTLIDSKKPSQEYMEPSPSKQSKVTEASFMEPNKVKQFSSREQIKVKENTPTSPMETQTMAINNPECVDDPDMVNQRKTALDYCGESWSSFCLFFLTMFQSNTC</sequence>
<evidence type="ECO:0000256" key="6">
    <source>
        <dbReference type="ARBA" id="ARBA00023183"/>
    </source>
</evidence>
<name>A0A9L0JAL3_EQUAS</name>
<keyword evidence="5" id="KW-1015">Disulfide bond</keyword>